<dbReference type="PhylomeDB" id="A7S6Y2"/>
<dbReference type="InParanoid" id="A7S6Y2"/>
<evidence type="ECO:0000313" key="3">
    <source>
        <dbReference type="Proteomes" id="UP000001593"/>
    </source>
</evidence>
<dbReference type="Proteomes" id="UP000001593">
    <property type="component" value="Unassembled WGS sequence"/>
</dbReference>
<dbReference type="EMBL" id="DS469590">
    <property type="protein sequence ID" value="EDO40541.1"/>
    <property type="molecule type" value="Genomic_DNA"/>
</dbReference>
<evidence type="ECO:0000256" key="1">
    <source>
        <dbReference type="SAM" id="MobiDB-lite"/>
    </source>
</evidence>
<dbReference type="HOGENOM" id="CLU_832363_0_0_1"/>
<feature type="region of interest" description="Disordered" evidence="1">
    <location>
        <begin position="168"/>
        <end position="207"/>
    </location>
</feature>
<organism evidence="2 3">
    <name type="scientific">Nematostella vectensis</name>
    <name type="common">Starlet sea anemone</name>
    <dbReference type="NCBI Taxonomy" id="45351"/>
    <lineage>
        <taxon>Eukaryota</taxon>
        <taxon>Metazoa</taxon>
        <taxon>Cnidaria</taxon>
        <taxon>Anthozoa</taxon>
        <taxon>Hexacorallia</taxon>
        <taxon>Actiniaria</taxon>
        <taxon>Edwardsiidae</taxon>
        <taxon>Nematostella</taxon>
    </lineage>
</organism>
<feature type="compositionally biased region" description="Polar residues" evidence="1">
    <location>
        <begin position="168"/>
        <end position="180"/>
    </location>
</feature>
<dbReference type="PANTHER" id="PTHR46704:SF1">
    <property type="entry name" value="TELOMERE LENGTH REGULATION PROTEIN TEL2 HOMOLOG"/>
    <property type="match status" value="1"/>
</dbReference>
<name>A7S6Y2_NEMVE</name>
<reference evidence="2 3" key="1">
    <citation type="journal article" date="2007" name="Science">
        <title>Sea anemone genome reveals ancestral eumetazoan gene repertoire and genomic organization.</title>
        <authorList>
            <person name="Putnam N.H."/>
            <person name="Srivastava M."/>
            <person name="Hellsten U."/>
            <person name="Dirks B."/>
            <person name="Chapman J."/>
            <person name="Salamov A."/>
            <person name="Terry A."/>
            <person name="Shapiro H."/>
            <person name="Lindquist E."/>
            <person name="Kapitonov V.V."/>
            <person name="Jurka J."/>
            <person name="Genikhovich G."/>
            <person name="Grigoriev I.V."/>
            <person name="Lucas S.M."/>
            <person name="Steele R.E."/>
            <person name="Finnerty J.R."/>
            <person name="Technau U."/>
            <person name="Martindale M.Q."/>
            <person name="Rokhsar D.S."/>
        </authorList>
    </citation>
    <scope>NUCLEOTIDE SEQUENCE [LARGE SCALE GENOMIC DNA]</scope>
    <source>
        <strain evidence="3">CH2 X CH6</strain>
    </source>
</reference>
<gene>
    <name evidence="2" type="ORF">NEMVEDRAFT_v1g207778</name>
</gene>
<keyword evidence="3" id="KW-1185">Reference proteome</keyword>
<evidence type="ECO:0000313" key="2">
    <source>
        <dbReference type="EMBL" id="EDO40541.1"/>
    </source>
</evidence>
<dbReference type="AlphaFoldDB" id="A7S6Y2"/>
<sequence>MGIIARVTSGTSENRPIPRRNVNAQEISEAEKVALHYFPEQQFQEVNTTYNNIVIHKVRDPSAQLDLLWKTSILFDIPRPSWAGVMQFVHEGDHQGQSYLKMSFLGSIGHLMADSGLRELLELIYAPNAVDHILSGKATSRAVRAHMIIDAALNAILYSSTLDVPLPQSQQSAQEVQSDMGQMPIQDEHGSDELRGPQTHSHDEHCSTDQLGVPLVTQNECIASSYSPAEITFAPDETIVGNPIRGANSLREGQQPEMFVKQRIWPSSVDEVCHSRVLDEIRERASSGSSKIRNSSSTAALWLQYMDMIDILRRFVKAERTANWQLHLQLDHCY</sequence>
<protein>
    <submittedName>
        <fullName evidence="2">Uncharacterized protein</fullName>
    </submittedName>
</protein>
<feature type="compositionally biased region" description="Basic and acidic residues" evidence="1">
    <location>
        <begin position="186"/>
        <end position="207"/>
    </location>
</feature>
<accession>A7S6Y2</accession>
<proteinExistence type="predicted"/>
<dbReference type="PANTHER" id="PTHR46704">
    <property type="entry name" value="CXC DOMAIN-CONTAINING PROTEIN-RELATED"/>
    <property type="match status" value="1"/>
</dbReference>